<keyword evidence="2 5" id="KW-0812">Transmembrane</keyword>
<feature type="transmembrane region" description="Helical" evidence="5">
    <location>
        <begin position="131"/>
        <end position="149"/>
    </location>
</feature>
<comment type="subcellular location">
    <subcellularLocation>
        <location evidence="1">Membrane</location>
        <topology evidence="1">Multi-pass membrane protein</topology>
    </subcellularLocation>
</comment>
<dbReference type="STRING" id="1440763.BJI69_18180"/>
<sequence>MTTAFALVPEAMAFALVAHLNPLMGLYGAAIIAALTAAFGGRPGMISGAAGSMAVVIVALVVQHGAEYFLLTVLLSGLIQFLFGVLRLGKLVPMIPHPVMLGFVNGLAIVIASSQLEHLHAPGGGWLAGNALYLMLGLALVAMLVVYVLPRLTRVVPSALASIVIVSLIVQLFGVHTRAVGDIASIKGGLPFLHWPQVPWTLDTLKIVFPYALVMAMVGLLETLLTLNLVDEITATEGQPNRECMALGAANVVSGLFGGMGGCAMIGQTMINLTSGGRTRLSGITAGVLVMCFVLFLSPLIERIPLAALLGVMLVVAQKTFAWGSVPLLRRLPLTDALTIVAVTVITVFANLATAVLCGVLISAIAFSWKHADHLSVNREDLPNGGRRYRLQGTLYFAATARLQAMFDVDADPAHVELDCSGAHLDDHSAVEAIEALRRRYAQQGKQLQVTHLNDACEALLTRVGGAEAH</sequence>
<dbReference type="SUPFAM" id="SSF52091">
    <property type="entry name" value="SpoIIaa-like"/>
    <property type="match status" value="1"/>
</dbReference>
<feature type="transmembrane region" description="Helical" evidence="5">
    <location>
        <begin position="207"/>
        <end position="225"/>
    </location>
</feature>
<reference evidence="8" key="1">
    <citation type="submission" date="2016-09" db="EMBL/GenBank/DDBJ databases">
        <authorList>
            <person name="Lysoe E."/>
        </authorList>
    </citation>
    <scope>NUCLEOTIDE SEQUENCE [LARGE SCALE GENOMIC DNA]</scope>
    <source>
        <strain evidence="8">LJ96T</strain>
    </source>
</reference>
<keyword evidence="3 5" id="KW-1133">Transmembrane helix</keyword>
<feature type="transmembrane region" description="Helical" evidence="5">
    <location>
        <begin position="44"/>
        <end position="62"/>
    </location>
</feature>
<evidence type="ECO:0000256" key="4">
    <source>
        <dbReference type="ARBA" id="ARBA00023136"/>
    </source>
</evidence>
<accession>A0A1L3EZY5</accession>
<dbReference type="Proteomes" id="UP000182987">
    <property type="component" value="Chromosome"/>
</dbReference>
<dbReference type="InterPro" id="IPR011547">
    <property type="entry name" value="SLC26A/SulP_dom"/>
</dbReference>
<dbReference type="InterPro" id="IPR052706">
    <property type="entry name" value="Membrane-Transporter-like"/>
</dbReference>
<feature type="transmembrane region" description="Helical" evidence="5">
    <location>
        <begin position="98"/>
        <end position="116"/>
    </location>
</feature>
<keyword evidence="8" id="KW-1185">Reference proteome</keyword>
<evidence type="ECO:0000256" key="3">
    <source>
        <dbReference type="ARBA" id="ARBA00022989"/>
    </source>
</evidence>
<dbReference type="Pfam" id="PF01740">
    <property type="entry name" value="STAS"/>
    <property type="match status" value="1"/>
</dbReference>
<feature type="transmembrane region" description="Helical" evidence="5">
    <location>
        <begin position="12"/>
        <end position="37"/>
    </location>
</feature>
<feature type="transmembrane region" description="Helical" evidence="5">
    <location>
        <begin position="156"/>
        <end position="175"/>
    </location>
</feature>
<dbReference type="RefSeq" id="WP_046967804.1">
    <property type="nucleotide sequence ID" value="NZ_JPLB01000030.1"/>
</dbReference>
<organism evidence="7 8">
    <name type="scientific">Luteibacter rhizovicinus DSM 16549</name>
    <dbReference type="NCBI Taxonomy" id="1440763"/>
    <lineage>
        <taxon>Bacteria</taxon>
        <taxon>Pseudomonadati</taxon>
        <taxon>Pseudomonadota</taxon>
        <taxon>Gammaproteobacteria</taxon>
        <taxon>Lysobacterales</taxon>
        <taxon>Rhodanobacteraceae</taxon>
        <taxon>Luteibacter</taxon>
    </lineage>
</organism>
<dbReference type="PANTHER" id="PTHR43310">
    <property type="entry name" value="SULFATE TRANSPORTER YBAR-RELATED"/>
    <property type="match status" value="1"/>
</dbReference>
<feature type="transmembrane region" description="Helical" evidence="5">
    <location>
        <begin position="279"/>
        <end position="297"/>
    </location>
</feature>
<dbReference type="InterPro" id="IPR036513">
    <property type="entry name" value="STAS_dom_sf"/>
</dbReference>
<dbReference type="PANTHER" id="PTHR43310:SF1">
    <property type="entry name" value="SULFATE TRANSPORTER YBAR-RELATED"/>
    <property type="match status" value="1"/>
</dbReference>
<dbReference type="EMBL" id="CP017480">
    <property type="protein sequence ID" value="APG06621.1"/>
    <property type="molecule type" value="Genomic_DNA"/>
</dbReference>
<evidence type="ECO:0000256" key="1">
    <source>
        <dbReference type="ARBA" id="ARBA00004141"/>
    </source>
</evidence>
<protein>
    <submittedName>
        <fullName evidence="7">Sodium-independent anion transporter</fullName>
    </submittedName>
</protein>
<keyword evidence="4 5" id="KW-0472">Membrane</keyword>
<dbReference type="KEGG" id="lrz:BJI69_18180"/>
<dbReference type="AlphaFoldDB" id="A0A1L3EZY5"/>
<dbReference type="GO" id="GO:0016020">
    <property type="term" value="C:membrane"/>
    <property type="evidence" value="ECO:0007669"/>
    <property type="project" value="UniProtKB-SubCell"/>
</dbReference>
<feature type="domain" description="STAS" evidence="6">
    <location>
        <begin position="389"/>
        <end position="470"/>
    </location>
</feature>
<evidence type="ECO:0000313" key="7">
    <source>
        <dbReference type="EMBL" id="APG06621.1"/>
    </source>
</evidence>
<feature type="transmembrane region" description="Helical" evidence="5">
    <location>
        <begin position="338"/>
        <end position="369"/>
    </location>
</feature>
<proteinExistence type="predicted"/>
<gene>
    <name evidence="7" type="ORF">BJI69_18180</name>
</gene>
<evidence type="ECO:0000259" key="6">
    <source>
        <dbReference type="PROSITE" id="PS50801"/>
    </source>
</evidence>
<name>A0A1L3EZY5_9GAMM</name>
<evidence type="ECO:0000256" key="5">
    <source>
        <dbReference type="SAM" id="Phobius"/>
    </source>
</evidence>
<feature type="transmembrane region" description="Helical" evidence="5">
    <location>
        <begin position="246"/>
        <end position="267"/>
    </location>
</feature>
<evidence type="ECO:0000256" key="2">
    <source>
        <dbReference type="ARBA" id="ARBA00022692"/>
    </source>
</evidence>
<feature type="transmembrane region" description="Helical" evidence="5">
    <location>
        <begin position="304"/>
        <end position="326"/>
    </location>
</feature>
<feature type="transmembrane region" description="Helical" evidence="5">
    <location>
        <begin position="68"/>
        <end position="86"/>
    </location>
</feature>
<dbReference type="InterPro" id="IPR002645">
    <property type="entry name" value="STAS_dom"/>
</dbReference>
<dbReference type="PROSITE" id="PS50801">
    <property type="entry name" value="STAS"/>
    <property type="match status" value="1"/>
</dbReference>
<dbReference type="Pfam" id="PF00916">
    <property type="entry name" value="Sulfate_transp"/>
    <property type="match status" value="2"/>
</dbReference>
<evidence type="ECO:0000313" key="8">
    <source>
        <dbReference type="Proteomes" id="UP000182987"/>
    </source>
</evidence>
<dbReference type="Gene3D" id="3.30.750.24">
    <property type="entry name" value="STAS domain"/>
    <property type="match status" value="1"/>
</dbReference>
<dbReference type="CDD" id="cd07042">
    <property type="entry name" value="STAS_SulP_like_sulfate_transporter"/>
    <property type="match status" value="1"/>
</dbReference>